<evidence type="ECO:0000256" key="1">
    <source>
        <dbReference type="SAM" id="SignalP"/>
    </source>
</evidence>
<accession>A0A0D3IM28</accession>
<protein>
    <recommendedName>
        <fullName evidence="4">AB hydrolase-1 domain-containing protein</fullName>
    </recommendedName>
</protein>
<dbReference type="HOGENOM" id="CLU_832704_0_0_1"/>
<dbReference type="EnsemblProtists" id="EOD12313">
    <property type="protein sequence ID" value="EOD12313"/>
    <property type="gene ID" value="EMIHUDRAFT_371334"/>
</dbReference>
<dbReference type="Gene3D" id="3.40.50.1820">
    <property type="entry name" value="alpha/beta hydrolase"/>
    <property type="match status" value="1"/>
</dbReference>
<name>A0A0D3IM28_EMIH1</name>
<keyword evidence="3" id="KW-1185">Reference proteome</keyword>
<dbReference type="AlphaFoldDB" id="A0A0D3IM28"/>
<feature type="chain" id="PRO_5044291138" description="AB hydrolase-1 domain-containing protein" evidence="1">
    <location>
        <begin position="23"/>
        <end position="334"/>
    </location>
</feature>
<reference evidence="3" key="1">
    <citation type="journal article" date="2013" name="Nature">
        <title>Pan genome of the phytoplankton Emiliania underpins its global distribution.</title>
        <authorList>
            <person name="Read B.A."/>
            <person name="Kegel J."/>
            <person name="Klute M.J."/>
            <person name="Kuo A."/>
            <person name="Lefebvre S.C."/>
            <person name="Maumus F."/>
            <person name="Mayer C."/>
            <person name="Miller J."/>
            <person name="Monier A."/>
            <person name="Salamov A."/>
            <person name="Young J."/>
            <person name="Aguilar M."/>
            <person name="Claverie J.M."/>
            <person name="Frickenhaus S."/>
            <person name="Gonzalez K."/>
            <person name="Herman E.K."/>
            <person name="Lin Y.C."/>
            <person name="Napier J."/>
            <person name="Ogata H."/>
            <person name="Sarno A.F."/>
            <person name="Shmutz J."/>
            <person name="Schroeder D."/>
            <person name="de Vargas C."/>
            <person name="Verret F."/>
            <person name="von Dassow P."/>
            <person name="Valentin K."/>
            <person name="Van de Peer Y."/>
            <person name="Wheeler G."/>
            <person name="Dacks J.B."/>
            <person name="Delwiche C.F."/>
            <person name="Dyhrman S.T."/>
            <person name="Glockner G."/>
            <person name="John U."/>
            <person name="Richards T."/>
            <person name="Worden A.Z."/>
            <person name="Zhang X."/>
            <person name="Grigoriev I.V."/>
            <person name="Allen A.E."/>
            <person name="Bidle K."/>
            <person name="Borodovsky M."/>
            <person name="Bowler C."/>
            <person name="Brownlee C."/>
            <person name="Cock J.M."/>
            <person name="Elias M."/>
            <person name="Gladyshev V.N."/>
            <person name="Groth M."/>
            <person name="Guda C."/>
            <person name="Hadaegh A."/>
            <person name="Iglesias-Rodriguez M.D."/>
            <person name="Jenkins J."/>
            <person name="Jones B.M."/>
            <person name="Lawson T."/>
            <person name="Leese F."/>
            <person name="Lindquist E."/>
            <person name="Lobanov A."/>
            <person name="Lomsadze A."/>
            <person name="Malik S.B."/>
            <person name="Marsh M.E."/>
            <person name="Mackinder L."/>
            <person name="Mock T."/>
            <person name="Mueller-Roeber B."/>
            <person name="Pagarete A."/>
            <person name="Parker M."/>
            <person name="Probert I."/>
            <person name="Quesneville H."/>
            <person name="Raines C."/>
            <person name="Rensing S.A."/>
            <person name="Riano-Pachon D.M."/>
            <person name="Richier S."/>
            <person name="Rokitta S."/>
            <person name="Shiraiwa Y."/>
            <person name="Soanes D.M."/>
            <person name="van der Giezen M."/>
            <person name="Wahlund T.M."/>
            <person name="Williams B."/>
            <person name="Wilson W."/>
            <person name="Wolfe G."/>
            <person name="Wurch L.L."/>
        </authorList>
    </citation>
    <scope>NUCLEOTIDE SEQUENCE</scope>
</reference>
<sequence length="334" mass="33198">MSLLLQPSAIVLAAVASRPALAATPAMSGRRQTLAAAAAAAAAGNTASARAWCGDPYPPFAYSLPWFEFDSSGCAVRVVGDLTSESGKGLRPLVALPTPGLSYDYLENLEALTVSQRRVAFIAVPPAASLPAATRAAVDAIGSLDAKRGVHLLAHGLAAPVALAAAAAAPPGAVASLLLSSPLSQPGDAEPASARAIAASTAPLLATASASSSTVCVGASLARPAAAELHRAFAANELPPLPALVRALRSPPPPLLLAHGGASDVSSAAAVDALAAAAEGRAEVSLFARSGPLPMVDEKAAYAEAVLHFLDSVDGATTRRVVVSGGDQRVAGRI</sequence>
<dbReference type="Proteomes" id="UP000013827">
    <property type="component" value="Unassembled WGS sequence"/>
</dbReference>
<feature type="signal peptide" evidence="1">
    <location>
        <begin position="1"/>
        <end position="22"/>
    </location>
</feature>
<dbReference type="GeneID" id="17258461"/>
<reference evidence="2" key="2">
    <citation type="submission" date="2024-10" db="UniProtKB">
        <authorList>
            <consortium name="EnsemblProtists"/>
        </authorList>
    </citation>
    <scope>IDENTIFICATION</scope>
</reference>
<evidence type="ECO:0000313" key="2">
    <source>
        <dbReference type="EnsemblProtists" id="EOD12313"/>
    </source>
</evidence>
<evidence type="ECO:0008006" key="4">
    <source>
        <dbReference type="Google" id="ProtNLM"/>
    </source>
</evidence>
<organism evidence="2 3">
    <name type="scientific">Emiliania huxleyi (strain CCMP1516)</name>
    <dbReference type="NCBI Taxonomy" id="280463"/>
    <lineage>
        <taxon>Eukaryota</taxon>
        <taxon>Haptista</taxon>
        <taxon>Haptophyta</taxon>
        <taxon>Prymnesiophyceae</taxon>
        <taxon>Isochrysidales</taxon>
        <taxon>Noelaerhabdaceae</taxon>
        <taxon>Emiliania</taxon>
    </lineage>
</organism>
<dbReference type="InterPro" id="IPR029058">
    <property type="entry name" value="AB_hydrolase_fold"/>
</dbReference>
<dbReference type="PaxDb" id="2903-EOD12313"/>
<evidence type="ECO:0000313" key="3">
    <source>
        <dbReference type="Proteomes" id="UP000013827"/>
    </source>
</evidence>
<dbReference type="RefSeq" id="XP_005764742.1">
    <property type="nucleotide sequence ID" value="XM_005764685.1"/>
</dbReference>
<dbReference type="KEGG" id="ehx:EMIHUDRAFT_371334"/>
<keyword evidence="1" id="KW-0732">Signal</keyword>
<dbReference type="SUPFAM" id="SSF53474">
    <property type="entry name" value="alpha/beta-Hydrolases"/>
    <property type="match status" value="1"/>
</dbReference>
<proteinExistence type="predicted"/>